<name>A0A0R3RV07_9BILA</name>
<evidence type="ECO:0000313" key="2">
    <source>
        <dbReference type="WBParaSite" id="EEL_0000589601-mRNA-1"/>
    </source>
</evidence>
<dbReference type="AlphaFoldDB" id="A0A0R3RV07"/>
<organism evidence="1 2">
    <name type="scientific">Elaeophora elaphi</name>
    <dbReference type="NCBI Taxonomy" id="1147741"/>
    <lineage>
        <taxon>Eukaryota</taxon>
        <taxon>Metazoa</taxon>
        <taxon>Ecdysozoa</taxon>
        <taxon>Nematoda</taxon>
        <taxon>Chromadorea</taxon>
        <taxon>Rhabditida</taxon>
        <taxon>Spirurina</taxon>
        <taxon>Spiruromorpha</taxon>
        <taxon>Filarioidea</taxon>
        <taxon>Onchocercidae</taxon>
        <taxon>Elaeophora</taxon>
    </lineage>
</organism>
<reference evidence="2" key="1">
    <citation type="submission" date="2017-02" db="UniProtKB">
        <authorList>
            <consortium name="WormBaseParasite"/>
        </authorList>
    </citation>
    <scope>IDENTIFICATION</scope>
</reference>
<sequence length="367" mass="42352">MSALYYKVFQKEVLITELSKVWRDHECDKENITPEEVAESKATLSCSPKSSLDDTLNQTFTVERNSDGDVEPCVEKLITANENPLGKKSIPQFGEEASFTRKMEQDINTSYEDLVVARFAALHQKLAEKQPTLQEADAKVKRKFAEHEKEVPDTFKRLATPKTSRKAEPRMRVALENIGHKFRNVDENLSKIDFSFSKIYGTKNAFKTVQNDVAGDLQSQIPLPRRQRFGVKELTKRLSTKQVRRSPRLTKLTKHTNFITVPQLSTRLQRLATPKGKNPEGKLFFIPLTESEKKALRRYGHRYVPYRRMIPYVDTTKMTDRQFQEAKVLGKLQTFTAVSASRSETRQQLRLKRNEARERILQAKRGC</sequence>
<proteinExistence type="predicted"/>
<evidence type="ECO:0000313" key="1">
    <source>
        <dbReference type="Proteomes" id="UP000050640"/>
    </source>
</evidence>
<protein>
    <submittedName>
        <fullName evidence="2">Uncharacterized protein</fullName>
    </submittedName>
</protein>
<dbReference type="Proteomes" id="UP000050640">
    <property type="component" value="Unplaced"/>
</dbReference>
<accession>A0A0R3RV07</accession>
<dbReference type="WBParaSite" id="EEL_0000589601-mRNA-1">
    <property type="protein sequence ID" value="EEL_0000589601-mRNA-1"/>
    <property type="gene ID" value="EEL_0000589601"/>
</dbReference>
<keyword evidence="1" id="KW-1185">Reference proteome</keyword>
<dbReference type="STRING" id="1147741.A0A0R3RV07"/>